<dbReference type="Pfam" id="PF00072">
    <property type="entry name" value="Response_reg"/>
    <property type="match status" value="1"/>
</dbReference>
<evidence type="ECO:0000256" key="3">
    <source>
        <dbReference type="PROSITE-ProRule" id="PRU01091"/>
    </source>
</evidence>
<protein>
    <submittedName>
        <fullName evidence="6">Response regulator transcription factor</fullName>
    </submittedName>
</protein>
<feature type="domain" description="Response regulatory" evidence="4">
    <location>
        <begin position="3"/>
        <end position="117"/>
    </location>
</feature>
<evidence type="ECO:0000313" key="6">
    <source>
        <dbReference type="EMBL" id="MDT9595034.1"/>
    </source>
</evidence>
<dbReference type="EMBL" id="JAVYII010000009">
    <property type="protein sequence ID" value="MDT9595034.1"/>
    <property type="molecule type" value="Genomic_DNA"/>
</dbReference>
<dbReference type="RefSeq" id="WP_315735393.1">
    <property type="nucleotide sequence ID" value="NZ_JAVYII010000009.1"/>
</dbReference>
<organism evidence="6 7">
    <name type="scientific">Nocardioides imazamoxiresistens</name>
    <dbReference type="NCBI Taxonomy" id="3231893"/>
    <lineage>
        <taxon>Bacteria</taxon>
        <taxon>Bacillati</taxon>
        <taxon>Actinomycetota</taxon>
        <taxon>Actinomycetes</taxon>
        <taxon>Propionibacteriales</taxon>
        <taxon>Nocardioidaceae</taxon>
        <taxon>Nocardioides</taxon>
    </lineage>
</organism>
<reference evidence="6 7" key="1">
    <citation type="submission" date="2023-08" db="EMBL/GenBank/DDBJ databases">
        <title>Nocardioides seae sp. nov., a bacterium isolated from a soil.</title>
        <authorList>
            <person name="Wang X."/>
        </authorList>
    </citation>
    <scope>NUCLEOTIDE SEQUENCE [LARGE SCALE GENOMIC DNA]</scope>
    <source>
        <strain evidence="6 7">YZH12</strain>
    </source>
</reference>
<sequence>MASILIVEDEERIASFVAKGLRADGHSVTVVADGLDGLDHALSGSFDLMVLDIGLPRLDGYGVLDQLRSQGSRMPVIVLTARDSAADTVSAFDGGADDYMPKPFRFAELQARVRARLRTAQGGGDPTAATVLDVGAVRLDLRSRRATVSGRTHELSAREFTLAEMFLRNSGQVLSREQLLDKVWGLDFDPSSNVVDVYVGYLRKKFGASTIQTVRGMGYRYNG</sequence>
<evidence type="ECO:0000256" key="1">
    <source>
        <dbReference type="ARBA" id="ARBA00023125"/>
    </source>
</evidence>
<feature type="modified residue" description="4-aspartylphosphate" evidence="2">
    <location>
        <position position="52"/>
    </location>
</feature>
<gene>
    <name evidence="6" type="ORF">RDV89_18235</name>
</gene>
<dbReference type="CDD" id="cd00383">
    <property type="entry name" value="trans_reg_C"/>
    <property type="match status" value="1"/>
</dbReference>
<evidence type="ECO:0000256" key="2">
    <source>
        <dbReference type="PROSITE-ProRule" id="PRU00169"/>
    </source>
</evidence>
<feature type="domain" description="OmpR/PhoB-type" evidence="5">
    <location>
        <begin position="129"/>
        <end position="223"/>
    </location>
</feature>
<dbReference type="SUPFAM" id="SSF52172">
    <property type="entry name" value="CheY-like"/>
    <property type="match status" value="1"/>
</dbReference>
<dbReference type="PROSITE" id="PS51755">
    <property type="entry name" value="OMPR_PHOB"/>
    <property type="match status" value="1"/>
</dbReference>
<accession>A0ABU3Q0X6</accession>
<dbReference type="InterPro" id="IPR016032">
    <property type="entry name" value="Sig_transdc_resp-reg_C-effctor"/>
</dbReference>
<keyword evidence="7" id="KW-1185">Reference proteome</keyword>
<dbReference type="Gene3D" id="6.10.250.690">
    <property type="match status" value="1"/>
</dbReference>
<dbReference type="InterPro" id="IPR001867">
    <property type="entry name" value="OmpR/PhoB-type_DNA-bd"/>
</dbReference>
<dbReference type="SMART" id="SM00448">
    <property type="entry name" value="REC"/>
    <property type="match status" value="1"/>
</dbReference>
<dbReference type="SUPFAM" id="SSF46894">
    <property type="entry name" value="C-terminal effector domain of the bipartite response regulators"/>
    <property type="match status" value="1"/>
</dbReference>
<dbReference type="Gene3D" id="3.40.50.2300">
    <property type="match status" value="1"/>
</dbReference>
<evidence type="ECO:0000313" key="7">
    <source>
        <dbReference type="Proteomes" id="UP001268542"/>
    </source>
</evidence>
<dbReference type="InterPro" id="IPR001789">
    <property type="entry name" value="Sig_transdc_resp-reg_receiver"/>
</dbReference>
<evidence type="ECO:0000259" key="5">
    <source>
        <dbReference type="PROSITE" id="PS51755"/>
    </source>
</evidence>
<dbReference type="PANTHER" id="PTHR48111">
    <property type="entry name" value="REGULATOR OF RPOS"/>
    <property type="match status" value="1"/>
</dbReference>
<feature type="DNA-binding region" description="OmpR/PhoB-type" evidence="3">
    <location>
        <begin position="129"/>
        <end position="223"/>
    </location>
</feature>
<dbReference type="PANTHER" id="PTHR48111:SF38">
    <property type="entry name" value="TWO-COMPONENT RESPONSE REGULATOR"/>
    <property type="match status" value="1"/>
</dbReference>
<dbReference type="Proteomes" id="UP001268542">
    <property type="component" value="Unassembled WGS sequence"/>
</dbReference>
<evidence type="ECO:0000259" key="4">
    <source>
        <dbReference type="PROSITE" id="PS50110"/>
    </source>
</evidence>
<name>A0ABU3Q0X6_9ACTN</name>
<keyword evidence="2" id="KW-0597">Phosphoprotein</keyword>
<dbReference type="Gene3D" id="1.10.10.10">
    <property type="entry name" value="Winged helix-like DNA-binding domain superfamily/Winged helix DNA-binding domain"/>
    <property type="match status" value="1"/>
</dbReference>
<comment type="caution">
    <text evidence="6">The sequence shown here is derived from an EMBL/GenBank/DDBJ whole genome shotgun (WGS) entry which is preliminary data.</text>
</comment>
<keyword evidence="1 3" id="KW-0238">DNA-binding</keyword>
<proteinExistence type="predicted"/>
<dbReference type="PROSITE" id="PS50110">
    <property type="entry name" value="RESPONSE_REGULATORY"/>
    <property type="match status" value="1"/>
</dbReference>
<dbReference type="InterPro" id="IPR011006">
    <property type="entry name" value="CheY-like_superfamily"/>
</dbReference>
<dbReference type="SMART" id="SM00862">
    <property type="entry name" value="Trans_reg_C"/>
    <property type="match status" value="1"/>
</dbReference>
<dbReference type="Pfam" id="PF00486">
    <property type="entry name" value="Trans_reg_C"/>
    <property type="match status" value="1"/>
</dbReference>
<dbReference type="InterPro" id="IPR039420">
    <property type="entry name" value="WalR-like"/>
</dbReference>
<dbReference type="InterPro" id="IPR036388">
    <property type="entry name" value="WH-like_DNA-bd_sf"/>
</dbReference>